<dbReference type="VEuPathDB" id="MicrosporidiaDB:M970_021330"/>
<dbReference type="EC" id="3.2.1.28" evidence="4"/>
<evidence type="ECO:0000313" key="7">
    <source>
        <dbReference type="EMBL" id="AGE95518.1"/>
    </source>
</evidence>
<feature type="signal peptide" evidence="6">
    <location>
        <begin position="1"/>
        <end position="18"/>
    </location>
</feature>
<dbReference type="GO" id="GO:0005993">
    <property type="term" value="P:trehalose catabolic process"/>
    <property type="evidence" value="ECO:0007669"/>
    <property type="project" value="TreeGrafter"/>
</dbReference>
<protein>
    <recommendedName>
        <fullName evidence="4">Trehalase</fullName>
        <ecNumber evidence="4">3.2.1.28</ecNumber>
    </recommendedName>
    <alternativeName>
        <fullName evidence="4">Alpha-trehalose glucohydrolase</fullName>
    </alternativeName>
</protein>
<dbReference type="InterPro" id="IPR018232">
    <property type="entry name" value="Glyco_hydro_37_CS"/>
</dbReference>
<comment type="similarity">
    <text evidence="1 4">Belongs to the glycosyl hydrolase 37 family.</text>
</comment>
<gene>
    <name evidence="7" type="ORF">ECU02_1370</name>
</gene>
<dbReference type="PROSITE" id="PS00928">
    <property type="entry name" value="TREHALASE_2"/>
    <property type="match status" value="1"/>
</dbReference>
<dbReference type="VEuPathDB" id="MicrosporidiaDB:AEWD_021350"/>
<evidence type="ECO:0000256" key="1">
    <source>
        <dbReference type="ARBA" id="ARBA00005615"/>
    </source>
</evidence>
<evidence type="ECO:0000256" key="3">
    <source>
        <dbReference type="ARBA" id="ARBA00023295"/>
    </source>
</evidence>
<dbReference type="InterPro" id="IPR008928">
    <property type="entry name" value="6-hairpin_glycosidase_sf"/>
</dbReference>
<dbReference type="VEuPathDB" id="MicrosporidiaDB:AEWR_021330"/>
<dbReference type="PRINTS" id="PR00744">
    <property type="entry name" value="GLHYDRLASE37"/>
</dbReference>
<name>M1K3R5_ENCCN</name>
<dbReference type="VEuPathDB" id="MicrosporidiaDB:AEWQ_021320"/>
<evidence type="ECO:0000256" key="6">
    <source>
        <dbReference type="SAM" id="SignalP"/>
    </source>
</evidence>
<reference evidence="7" key="1">
    <citation type="journal article" date="2013" name="Eukaryot. Cell">
        <title>Extremely Reduced Levels of Heterozygosity in the Vertebrate Pathogen Encephalitozoon cuniculi.</title>
        <authorList>
            <person name="Selman M."/>
            <person name="Sak B."/>
            <person name="Kvac M."/>
            <person name="Farinelli L."/>
            <person name="Weiss L.M."/>
            <person name="Corradi N."/>
        </authorList>
    </citation>
    <scope>NUCLEOTIDE SEQUENCE</scope>
</reference>
<dbReference type="EMBL" id="KC513608">
    <property type="protein sequence ID" value="AGE95518.1"/>
    <property type="molecule type" value="Genomic_DNA"/>
</dbReference>
<feature type="chain" id="PRO_5004015292" description="Trehalase" evidence="6">
    <location>
        <begin position="19"/>
        <end position="659"/>
    </location>
</feature>
<evidence type="ECO:0000256" key="5">
    <source>
        <dbReference type="SAM" id="MobiDB-lite"/>
    </source>
</evidence>
<sequence>MNFTWWMRWTLVPLTIHAAKRPSKMPRMDTNPCVSRKLLEAAFENKITKDSKYLVDKLFLKPPEEIDEILRSMESEGKFFRSEEDFWNFVGMHSIEPGSEFIFAKDNEELEASMFSGVPEYVSRLEERLLEPNPQRESEGFKQSLETLVRVSKELNDAWKNLYVKQRDLDKGYYSTMIKVKNPFVIPGDRFKECYYWDTYWIIEGLVKSGMHKIAVGMVENFILLIEKYGFIPNGTRTYYLNRTQPPYFCMMLFTVYRHVPWTEEVEEIIKRGLKAAVMEYNFFMNYRKEEIEKDGKSYVLNVYRVSDCTPRAESYSEDRKVAENNKSKDEVYRRREEDIYSNLKAGAESGWDYSSRWLGVRGELDSIRTSKRVPADLNAIMYANELIIMKLFEVVEGKRSKNAEDFKKKSEERYRAINAVLWSDEEGVWNDYDIEKKKHASPGFYFSNLAPMCYGISPPSDKNITVYDILNAFAEEIFGHPGGMPASGSKNKNSPEQWDYPNVWPPLVHIMTFFLERIGERQMALHLARSLLENISVSTSISDVTRRGIFEKYNCERVGDSGYKGEYAPQVGFGWTNGSAIHFLEHFSFELASTKSHAVSYQEIKDLMEKKVASREVPRKHTPENCLLLEDKLWDIESHSEGPNSSSGRPHPVVPTTV</sequence>
<proteinExistence type="inferred from homology"/>
<dbReference type="VEuPathDB" id="MicrosporidiaDB:ECU02_1370"/>
<organism evidence="7">
    <name type="scientific">Encephalitozoon cuniculi</name>
    <name type="common">Microsporidian parasite</name>
    <dbReference type="NCBI Taxonomy" id="6035"/>
    <lineage>
        <taxon>Eukaryota</taxon>
        <taxon>Fungi</taxon>
        <taxon>Fungi incertae sedis</taxon>
        <taxon>Microsporidia</taxon>
        <taxon>Unikaryonidae</taxon>
        <taxon>Encephalitozoon</taxon>
    </lineage>
</organism>
<dbReference type="PANTHER" id="PTHR23403:SF1">
    <property type="entry name" value="TREHALASE"/>
    <property type="match status" value="1"/>
</dbReference>
<evidence type="ECO:0000256" key="2">
    <source>
        <dbReference type="ARBA" id="ARBA00022801"/>
    </source>
</evidence>
<feature type="region of interest" description="Disordered" evidence="5">
    <location>
        <begin position="639"/>
        <end position="659"/>
    </location>
</feature>
<dbReference type="AlphaFoldDB" id="M1K3R5"/>
<keyword evidence="3 4" id="KW-0326">Glycosidase</keyword>
<evidence type="ECO:0000256" key="4">
    <source>
        <dbReference type="RuleBase" id="RU361180"/>
    </source>
</evidence>
<dbReference type="SUPFAM" id="SSF48208">
    <property type="entry name" value="Six-hairpin glycosidases"/>
    <property type="match status" value="1"/>
</dbReference>
<dbReference type="GO" id="GO:0004555">
    <property type="term" value="F:alpha,alpha-trehalase activity"/>
    <property type="evidence" value="ECO:0007669"/>
    <property type="project" value="UniProtKB-EC"/>
</dbReference>
<comment type="catalytic activity">
    <reaction evidence="4">
        <text>alpha,alpha-trehalose + H2O = alpha-D-glucose + beta-D-glucose</text>
        <dbReference type="Rhea" id="RHEA:32675"/>
        <dbReference type="ChEBI" id="CHEBI:15377"/>
        <dbReference type="ChEBI" id="CHEBI:15903"/>
        <dbReference type="ChEBI" id="CHEBI:16551"/>
        <dbReference type="ChEBI" id="CHEBI:17925"/>
        <dbReference type="EC" id="3.2.1.28"/>
    </reaction>
</comment>
<dbReference type="InterPro" id="IPR012341">
    <property type="entry name" value="6hp_glycosidase-like_sf"/>
</dbReference>
<dbReference type="PANTHER" id="PTHR23403">
    <property type="entry name" value="TREHALASE"/>
    <property type="match status" value="1"/>
</dbReference>
<keyword evidence="6" id="KW-0732">Signal</keyword>
<keyword evidence="2 4" id="KW-0378">Hydrolase</keyword>
<dbReference type="Pfam" id="PF01204">
    <property type="entry name" value="Trehalase"/>
    <property type="match status" value="1"/>
</dbReference>
<dbReference type="Gene3D" id="1.50.10.10">
    <property type="match status" value="1"/>
</dbReference>
<accession>M1K3R5</accession>
<dbReference type="InterPro" id="IPR001661">
    <property type="entry name" value="Glyco_hydro_37"/>
</dbReference>